<proteinExistence type="predicted"/>
<dbReference type="InterPro" id="IPR021739">
    <property type="entry name" value="SaV-like"/>
</dbReference>
<name>A0A116KA42_STRSU</name>
<evidence type="ECO:0000313" key="2">
    <source>
        <dbReference type="Proteomes" id="UP000072530"/>
    </source>
</evidence>
<dbReference type="AlphaFoldDB" id="A0A116KA42"/>
<reference evidence="1 2" key="1">
    <citation type="submission" date="2016-02" db="EMBL/GenBank/DDBJ databases">
        <authorList>
            <consortium name="Pathogen Informatics"/>
        </authorList>
    </citation>
    <scope>NUCLEOTIDE SEQUENCE [LARGE SCALE GENOMIC DNA]</scope>
    <source>
        <strain evidence="1 2">LSS31</strain>
    </source>
</reference>
<accession>A0A116KA42</accession>
<protein>
    <submittedName>
        <fullName evidence="1">Phage protein</fullName>
    </submittedName>
</protein>
<dbReference type="Proteomes" id="UP000072530">
    <property type="component" value="Unassembled WGS sequence"/>
</dbReference>
<sequence length="129" mass="14795">MAKNKYSVGDIVLVKGRISEIDDSDEILDVEITTSENDFYINSGDIYSVVENKVTDPVKKPSHYQGRFGLEAIDVIKNFAACPEQEEGFYWGNTVKYLLRYHSKNGVEDLKKARQNLDWLIETLEKNND</sequence>
<dbReference type="Pfam" id="PF11753">
    <property type="entry name" value="DUF3310"/>
    <property type="match status" value="1"/>
</dbReference>
<organism evidence="1 2">
    <name type="scientific">Streptococcus suis</name>
    <dbReference type="NCBI Taxonomy" id="1307"/>
    <lineage>
        <taxon>Bacteria</taxon>
        <taxon>Bacillati</taxon>
        <taxon>Bacillota</taxon>
        <taxon>Bacilli</taxon>
        <taxon>Lactobacillales</taxon>
        <taxon>Streptococcaceae</taxon>
        <taxon>Streptococcus</taxon>
    </lineage>
</organism>
<dbReference type="EMBL" id="FIGG01000001">
    <property type="protein sequence ID" value="CYU25966.1"/>
    <property type="molecule type" value="Genomic_DNA"/>
</dbReference>
<gene>
    <name evidence="1" type="ORF">ERS132393_00048</name>
</gene>
<evidence type="ECO:0000313" key="1">
    <source>
        <dbReference type="EMBL" id="CYU25966.1"/>
    </source>
</evidence>